<evidence type="ECO:0000256" key="2">
    <source>
        <dbReference type="ARBA" id="ARBA00035880"/>
    </source>
</evidence>
<reference evidence="9 10" key="1">
    <citation type="journal article" date="2009" name="Environ. Microbiol.">
        <title>Genome sequence of Desulfobacterium autotrophicum HRM2, a marine sulfate reducer oxidizing organic carbon completely to carbon dioxide.</title>
        <authorList>
            <person name="Strittmatter A.W."/>
            <person name="Liesegang H."/>
            <person name="Rabus R."/>
            <person name="Decker I."/>
            <person name="Amann J."/>
            <person name="Andres S."/>
            <person name="Henne A."/>
            <person name="Fricke W.F."/>
            <person name="Martinez-Arias R."/>
            <person name="Bartels D."/>
            <person name="Goesmann A."/>
            <person name="Krause L."/>
            <person name="Puehler A."/>
            <person name="Klenk H.P."/>
            <person name="Richter M."/>
            <person name="Schuler M."/>
            <person name="Gloeckner F.O."/>
            <person name="Meyerdierks A."/>
            <person name="Gottschalk G."/>
            <person name="Amann R."/>
        </authorList>
    </citation>
    <scope>NUCLEOTIDE SEQUENCE [LARGE SCALE GENOMIC DNA]</scope>
    <source>
        <strain evidence="10">ATCC 43914 / DSM 3382 / HRM2</strain>
    </source>
</reference>
<dbReference type="Proteomes" id="UP000000442">
    <property type="component" value="Chromosome"/>
</dbReference>
<dbReference type="EC" id="3.1.2.20" evidence="5"/>
<dbReference type="Pfam" id="PF03061">
    <property type="entry name" value="4HBT"/>
    <property type="match status" value="1"/>
</dbReference>
<evidence type="ECO:0000313" key="9">
    <source>
        <dbReference type="EMBL" id="ACN16812.1"/>
    </source>
</evidence>
<keyword evidence="1" id="KW-0378">Hydrolase</keyword>
<dbReference type="InterPro" id="IPR003736">
    <property type="entry name" value="PAAI_dom"/>
</dbReference>
<dbReference type="eggNOG" id="COG2050">
    <property type="taxonomic scope" value="Bacteria"/>
</dbReference>
<evidence type="ECO:0000256" key="3">
    <source>
        <dbReference type="ARBA" id="ARBA00036002"/>
    </source>
</evidence>
<evidence type="ECO:0000256" key="1">
    <source>
        <dbReference type="ARBA" id="ARBA00022801"/>
    </source>
</evidence>
<dbReference type="KEGG" id="dat:HRM2_37540"/>
<evidence type="ECO:0000256" key="5">
    <source>
        <dbReference type="ARBA" id="ARBA00038894"/>
    </source>
</evidence>
<protein>
    <recommendedName>
        <fullName evidence="6">Medium/long-chain acyl-CoA thioesterase YigI</fullName>
        <ecNumber evidence="5">3.1.2.20</ecNumber>
    </recommendedName>
</protein>
<dbReference type="RefSeq" id="WP_015905558.1">
    <property type="nucleotide sequence ID" value="NC_012108.1"/>
</dbReference>
<comment type="catalytic activity">
    <reaction evidence="3">
        <text>a long-chain fatty acyl-CoA + H2O = a long-chain fatty acid + CoA + H(+)</text>
        <dbReference type="Rhea" id="RHEA:67680"/>
        <dbReference type="ChEBI" id="CHEBI:15377"/>
        <dbReference type="ChEBI" id="CHEBI:15378"/>
        <dbReference type="ChEBI" id="CHEBI:57287"/>
        <dbReference type="ChEBI" id="CHEBI:57560"/>
        <dbReference type="ChEBI" id="CHEBI:83139"/>
    </reaction>
</comment>
<organism evidence="9 10">
    <name type="scientific">Desulforapulum autotrophicum (strain ATCC 43914 / DSM 3382 / VKM B-1955 / HRM2)</name>
    <name type="common">Desulfobacterium autotrophicum</name>
    <dbReference type="NCBI Taxonomy" id="177437"/>
    <lineage>
        <taxon>Bacteria</taxon>
        <taxon>Pseudomonadati</taxon>
        <taxon>Thermodesulfobacteriota</taxon>
        <taxon>Desulfobacteria</taxon>
        <taxon>Desulfobacterales</taxon>
        <taxon>Desulfobacteraceae</taxon>
        <taxon>Desulforapulum</taxon>
    </lineage>
</organism>
<dbReference type="InterPro" id="IPR029069">
    <property type="entry name" value="HotDog_dom_sf"/>
</dbReference>
<evidence type="ECO:0000256" key="7">
    <source>
        <dbReference type="ARBA" id="ARBA00048062"/>
    </source>
</evidence>
<dbReference type="PANTHER" id="PTHR43240">
    <property type="entry name" value="1,4-DIHYDROXY-2-NAPHTHOYL-COA THIOESTERASE 1"/>
    <property type="match status" value="1"/>
</dbReference>
<feature type="domain" description="Thioesterase" evidence="8">
    <location>
        <begin position="52"/>
        <end position="125"/>
    </location>
</feature>
<evidence type="ECO:0000256" key="4">
    <source>
        <dbReference type="ARBA" id="ARBA00038381"/>
    </source>
</evidence>
<dbReference type="SUPFAM" id="SSF54637">
    <property type="entry name" value="Thioesterase/thiol ester dehydrase-isomerase"/>
    <property type="match status" value="1"/>
</dbReference>
<dbReference type="CDD" id="cd03443">
    <property type="entry name" value="PaaI_thioesterase"/>
    <property type="match status" value="1"/>
</dbReference>
<dbReference type="PANTHER" id="PTHR43240:SF20">
    <property type="entry name" value="MEDIUM_LONG-CHAIN ACYL-COA THIOESTERASE YIGI"/>
    <property type="match status" value="1"/>
</dbReference>
<comment type="catalytic activity">
    <reaction evidence="2">
        <text>a fatty acyl-CoA + H2O = a fatty acid + CoA + H(+)</text>
        <dbReference type="Rhea" id="RHEA:16781"/>
        <dbReference type="ChEBI" id="CHEBI:15377"/>
        <dbReference type="ChEBI" id="CHEBI:15378"/>
        <dbReference type="ChEBI" id="CHEBI:28868"/>
        <dbReference type="ChEBI" id="CHEBI:57287"/>
        <dbReference type="ChEBI" id="CHEBI:77636"/>
        <dbReference type="EC" id="3.1.2.20"/>
    </reaction>
</comment>
<proteinExistence type="inferred from homology"/>
<dbReference type="HOGENOM" id="CLU_089876_5_1_7"/>
<dbReference type="EMBL" id="CP001087">
    <property type="protein sequence ID" value="ACN16812.1"/>
    <property type="molecule type" value="Genomic_DNA"/>
</dbReference>
<comment type="similarity">
    <text evidence="4">Belongs to the YigI thioesterase family.</text>
</comment>
<comment type="catalytic activity">
    <reaction evidence="7">
        <text>a medium-chain fatty acyl-CoA + H2O = a medium-chain fatty acid + CoA + H(+)</text>
        <dbReference type="Rhea" id="RHEA:68184"/>
        <dbReference type="ChEBI" id="CHEBI:15377"/>
        <dbReference type="ChEBI" id="CHEBI:15378"/>
        <dbReference type="ChEBI" id="CHEBI:57287"/>
        <dbReference type="ChEBI" id="CHEBI:59558"/>
        <dbReference type="ChEBI" id="CHEBI:90546"/>
    </reaction>
</comment>
<dbReference type="AlphaFoldDB" id="C0QAM9"/>
<dbReference type="Gene3D" id="3.10.129.10">
    <property type="entry name" value="Hotdog Thioesterase"/>
    <property type="match status" value="1"/>
</dbReference>
<evidence type="ECO:0000259" key="8">
    <source>
        <dbReference type="Pfam" id="PF03061"/>
    </source>
</evidence>
<dbReference type="NCBIfam" id="TIGR00369">
    <property type="entry name" value="unchar_dom_1"/>
    <property type="match status" value="1"/>
</dbReference>
<evidence type="ECO:0000256" key="6">
    <source>
        <dbReference type="ARBA" id="ARBA00040062"/>
    </source>
</evidence>
<dbReference type="OrthoDB" id="5297685at2"/>
<keyword evidence="10" id="KW-1185">Reference proteome</keyword>
<dbReference type="InterPro" id="IPR006683">
    <property type="entry name" value="Thioestr_dom"/>
</dbReference>
<sequence length="150" mass="16880">MDQTLSDERIAFLRSDYEQGFIRYCGFRADKITPGRFTSRVKIDDHHRQQDGFIHAGVMATMADHTAGYSAFTVVDDTFQILSIEFKINFLKPAFGAGLACESTVIRKGRQILVAESEVYDLRDKERVLAAKATVTLMAVPKETLVQQSK</sequence>
<accession>C0QAM9</accession>
<dbReference type="GO" id="GO:0047617">
    <property type="term" value="F:fatty acyl-CoA hydrolase activity"/>
    <property type="evidence" value="ECO:0007669"/>
    <property type="project" value="UniProtKB-EC"/>
</dbReference>
<dbReference type="STRING" id="177437.HRM2_37540"/>
<name>C0QAM9_DESAH</name>
<evidence type="ECO:0000313" key="10">
    <source>
        <dbReference type="Proteomes" id="UP000000442"/>
    </source>
</evidence>
<gene>
    <name evidence="9" type="ordered locus">HRM2_37540</name>
</gene>